<keyword evidence="2" id="KW-1185">Reference proteome</keyword>
<reference evidence="1 2" key="1">
    <citation type="submission" date="2012-04" db="EMBL/GenBank/DDBJ databases">
        <title>The Genome Sequence of Saprolegnia declina VS20.</title>
        <authorList>
            <consortium name="The Broad Institute Genome Sequencing Platform"/>
            <person name="Russ C."/>
            <person name="Nusbaum C."/>
            <person name="Tyler B."/>
            <person name="van West P."/>
            <person name="Dieguez-Uribeondo J."/>
            <person name="de Bruijn I."/>
            <person name="Tripathy S."/>
            <person name="Jiang R."/>
            <person name="Young S.K."/>
            <person name="Zeng Q."/>
            <person name="Gargeya S."/>
            <person name="Fitzgerald M."/>
            <person name="Haas B."/>
            <person name="Abouelleil A."/>
            <person name="Alvarado L."/>
            <person name="Arachchi H.M."/>
            <person name="Berlin A."/>
            <person name="Chapman S.B."/>
            <person name="Goldberg J."/>
            <person name="Griggs A."/>
            <person name="Gujja S."/>
            <person name="Hansen M."/>
            <person name="Howarth C."/>
            <person name="Imamovic A."/>
            <person name="Larimer J."/>
            <person name="McCowen C."/>
            <person name="Montmayeur A."/>
            <person name="Murphy C."/>
            <person name="Neiman D."/>
            <person name="Pearson M."/>
            <person name="Priest M."/>
            <person name="Roberts A."/>
            <person name="Saif S."/>
            <person name="Shea T."/>
            <person name="Sisk P."/>
            <person name="Sykes S."/>
            <person name="Wortman J."/>
            <person name="Nusbaum C."/>
            <person name="Birren B."/>
        </authorList>
    </citation>
    <scope>NUCLEOTIDE SEQUENCE [LARGE SCALE GENOMIC DNA]</scope>
    <source>
        <strain evidence="1 2">VS20</strain>
    </source>
</reference>
<dbReference type="OMA" id="CAPMCEA"/>
<evidence type="ECO:0000313" key="1">
    <source>
        <dbReference type="EMBL" id="EQC26342.1"/>
    </source>
</evidence>
<proteinExistence type="predicted"/>
<gene>
    <name evidence="1" type="ORF">SDRG_15829</name>
</gene>
<dbReference type="GeneID" id="19956556"/>
<dbReference type="OrthoDB" id="72348at2759"/>
<evidence type="ECO:0000313" key="2">
    <source>
        <dbReference type="Proteomes" id="UP000030762"/>
    </source>
</evidence>
<dbReference type="Proteomes" id="UP000030762">
    <property type="component" value="Unassembled WGS sequence"/>
</dbReference>
<dbReference type="InParanoid" id="T0R9Z6"/>
<name>T0R9Z6_SAPDV</name>
<dbReference type="VEuPathDB" id="FungiDB:SDRG_15829"/>
<sequence>MRSNVVPWLRQHCSVNVFRLRAALLGVGLLSVLAASAPKLMVQGSPPTPWTPQLQTFVDRCAPMCEASRTSLCAAAYSDAEACQAYCNSTRLGYYTRLWPQLPVACDRNCLAFRQPLCGQRESCIGACSRTVYSAVPPVLRSNDVVIEVPSPGGSFWSTLVVVLLATTDLMASLVLWGPQLRASEADIYDNKYNLSSKLWALLESPTNLPTLCKICYEIKVLCFDDADGNGLAITVLLQLLTLLQTHAPVWVTRWRQRAQVQEPPQASSPDSPQPI</sequence>
<protein>
    <submittedName>
        <fullName evidence="1">Uncharacterized protein</fullName>
    </submittedName>
</protein>
<dbReference type="AlphaFoldDB" id="T0R9Z6"/>
<dbReference type="RefSeq" id="XP_008620235.1">
    <property type="nucleotide sequence ID" value="XM_008622013.1"/>
</dbReference>
<dbReference type="EMBL" id="JH767234">
    <property type="protein sequence ID" value="EQC26342.1"/>
    <property type="molecule type" value="Genomic_DNA"/>
</dbReference>
<accession>T0R9Z6</accession>
<organism evidence="1 2">
    <name type="scientific">Saprolegnia diclina (strain VS20)</name>
    <dbReference type="NCBI Taxonomy" id="1156394"/>
    <lineage>
        <taxon>Eukaryota</taxon>
        <taxon>Sar</taxon>
        <taxon>Stramenopiles</taxon>
        <taxon>Oomycota</taxon>
        <taxon>Saprolegniomycetes</taxon>
        <taxon>Saprolegniales</taxon>
        <taxon>Saprolegniaceae</taxon>
        <taxon>Saprolegnia</taxon>
    </lineage>
</organism>